<dbReference type="AlphaFoldDB" id="A0A1M5C0H6"/>
<evidence type="ECO:0000313" key="3">
    <source>
        <dbReference type="EMBL" id="SHF48253.1"/>
    </source>
</evidence>
<dbReference type="InterPro" id="IPR021782">
    <property type="entry name" value="DUF3347"/>
</dbReference>
<evidence type="ECO:0000313" key="4">
    <source>
        <dbReference type="Proteomes" id="UP000184048"/>
    </source>
</evidence>
<feature type="signal peptide" evidence="1">
    <location>
        <begin position="1"/>
        <end position="18"/>
    </location>
</feature>
<accession>A0A1M5C0H6</accession>
<dbReference type="STRING" id="1121884.SAMN02745131_02764"/>
<reference evidence="3 4" key="1">
    <citation type="submission" date="2016-11" db="EMBL/GenBank/DDBJ databases">
        <authorList>
            <person name="Jaros S."/>
            <person name="Januszkiewicz K."/>
            <person name="Wedrychowicz H."/>
        </authorList>
    </citation>
    <scope>NUCLEOTIDE SEQUENCE [LARGE SCALE GENOMIC DNA]</scope>
    <source>
        <strain evidence="3 4">DSM 18119</strain>
    </source>
</reference>
<dbReference type="Pfam" id="PF11827">
    <property type="entry name" value="DUF3347"/>
    <property type="match status" value="1"/>
</dbReference>
<dbReference type="OrthoDB" id="5513217at2"/>
<evidence type="ECO:0000259" key="2">
    <source>
        <dbReference type="Pfam" id="PF11827"/>
    </source>
</evidence>
<feature type="domain" description="DUF3347" evidence="2">
    <location>
        <begin position="34"/>
        <end position="115"/>
    </location>
</feature>
<dbReference type="Proteomes" id="UP000184048">
    <property type="component" value="Unassembled WGS sequence"/>
</dbReference>
<dbReference type="RefSeq" id="WP_072835925.1">
    <property type="nucleotide sequence ID" value="NZ_FQUU01000011.1"/>
</dbReference>
<gene>
    <name evidence="3" type="ORF">SAMN02745131_02764</name>
</gene>
<name>A0A1M5C0H6_9BACT</name>
<feature type="chain" id="PRO_5013132871" description="DUF3347 domain-containing protein" evidence="1">
    <location>
        <begin position="19"/>
        <end position="158"/>
    </location>
</feature>
<proteinExistence type="predicted"/>
<evidence type="ECO:0000256" key="1">
    <source>
        <dbReference type="SAM" id="SignalP"/>
    </source>
</evidence>
<dbReference type="EMBL" id="FQUU01000011">
    <property type="protein sequence ID" value="SHF48253.1"/>
    <property type="molecule type" value="Genomic_DNA"/>
</dbReference>
<keyword evidence="1" id="KW-0732">Signal</keyword>
<organism evidence="3 4">
    <name type="scientific">Flavisolibacter ginsengisoli DSM 18119</name>
    <dbReference type="NCBI Taxonomy" id="1121884"/>
    <lineage>
        <taxon>Bacteria</taxon>
        <taxon>Pseudomonadati</taxon>
        <taxon>Bacteroidota</taxon>
        <taxon>Chitinophagia</taxon>
        <taxon>Chitinophagales</taxon>
        <taxon>Chitinophagaceae</taxon>
        <taxon>Flavisolibacter</taxon>
    </lineage>
</organism>
<keyword evidence="4" id="KW-1185">Reference proteome</keyword>
<protein>
    <recommendedName>
        <fullName evidence="2">DUF3347 domain-containing protein</fullName>
    </recommendedName>
</protein>
<sequence>MKRIFSIIAVLTIVSSHAGIAQNSINDNQLSKLLSGYYSIKDALVSGNASTSATNAAAFAKIANSIDYKIISEGNITALVQDAAAIATAKDLKKQREVFANLSNNMAAVAKAVKLSVQPIYQQYCPMKKASWLSSEKTIRNPYFGSAMLSCGELANTY</sequence>